<dbReference type="AlphaFoldDB" id="A0A5B7F080"/>
<evidence type="ECO:0000313" key="2">
    <source>
        <dbReference type="EMBL" id="MPC38659.1"/>
    </source>
</evidence>
<proteinExistence type="predicted"/>
<protein>
    <submittedName>
        <fullName evidence="2">Uncharacterized protein</fullName>
    </submittedName>
</protein>
<evidence type="ECO:0000256" key="1">
    <source>
        <dbReference type="SAM" id="MobiDB-lite"/>
    </source>
</evidence>
<comment type="caution">
    <text evidence="2">The sequence shown here is derived from an EMBL/GenBank/DDBJ whole genome shotgun (WGS) entry which is preliminary data.</text>
</comment>
<feature type="compositionally biased region" description="Polar residues" evidence="1">
    <location>
        <begin position="90"/>
        <end position="114"/>
    </location>
</feature>
<feature type="region of interest" description="Disordered" evidence="1">
    <location>
        <begin position="85"/>
        <end position="143"/>
    </location>
</feature>
<name>A0A5B7F080_PORTR</name>
<gene>
    <name evidence="2" type="ORF">E2C01_032172</name>
</gene>
<sequence length="267" mass="28945">MIDRHKTDCSVVTPVELICFSFDGRCAVLLRPGDRGRSEGVQEVVTVVERAGPQQWDQRMRLPDVSSVSAVFPCFRLLPPTPYRTPARPSPSQYAHSPATPLNHSVHNQDNSDFTSRHLAEQSCTTPRRALHRGPPATPRITHLDITPPTHVLWTPTNVPIVLHVPPLSTRLAFSSMISGSSGCCSASPLLLSTSLQWHSDPVSPVGASAKASQVRPVRQGSSEVRRRPLMFGGVLWVDGLGYGTYGKVRGNKGTSPCAAACCVRLS</sequence>
<keyword evidence="3" id="KW-1185">Reference proteome</keyword>
<dbReference type="EMBL" id="VSRR010004132">
    <property type="protein sequence ID" value="MPC38659.1"/>
    <property type="molecule type" value="Genomic_DNA"/>
</dbReference>
<evidence type="ECO:0000313" key="3">
    <source>
        <dbReference type="Proteomes" id="UP000324222"/>
    </source>
</evidence>
<dbReference type="Proteomes" id="UP000324222">
    <property type="component" value="Unassembled WGS sequence"/>
</dbReference>
<accession>A0A5B7F080</accession>
<reference evidence="2 3" key="1">
    <citation type="submission" date="2019-05" db="EMBL/GenBank/DDBJ databases">
        <title>Another draft genome of Portunus trituberculatus and its Hox gene families provides insights of decapod evolution.</title>
        <authorList>
            <person name="Jeong J.-H."/>
            <person name="Song I."/>
            <person name="Kim S."/>
            <person name="Choi T."/>
            <person name="Kim D."/>
            <person name="Ryu S."/>
            <person name="Kim W."/>
        </authorList>
    </citation>
    <scope>NUCLEOTIDE SEQUENCE [LARGE SCALE GENOMIC DNA]</scope>
    <source>
        <tissue evidence="2">Muscle</tissue>
    </source>
</reference>
<organism evidence="2 3">
    <name type="scientific">Portunus trituberculatus</name>
    <name type="common">Swimming crab</name>
    <name type="synonym">Neptunus trituberculatus</name>
    <dbReference type="NCBI Taxonomy" id="210409"/>
    <lineage>
        <taxon>Eukaryota</taxon>
        <taxon>Metazoa</taxon>
        <taxon>Ecdysozoa</taxon>
        <taxon>Arthropoda</taxon>
        <taxon>Crustacea</taxon>
        <taxon>Multicrustacea</taxon>
        <taxon>Malacostraca</taxon>
        <taxon>Eumalacostraca</taxon>
        <taxon>Eucarida</taxon>
        <taxon>Decapoda</taxon>
        <taxon>Pleocyemata</taxon>
        <taxon>Brachyura</taxon>
        <taxon>Eubrachyura</taxon>
        <taxon>Portunoidea</taxon>
        <taxon>Portunidae</taxon>
        <taxon>Portuninae</taxon>
        <taxon>Portunus</taxon>
    </lineage>
</organism>